<comment type="caution">
    <text evidence="2">The sequence shown here is derived from an EMBL/GenBank/DDBJ whole genome shotgun (WGS) entry which is preliminary data.</text>
</comment>
<dbReference type="CDD" id="cd04301">
    <property type="entry name" value="NAT_SF"/>
    <property type="match status" value="1"/>
</dbReference>
<gene>
    <name evidence="2" type="ORF">GCM10008961_37750</name>
</gene>
<organism evidence="2 3">
    <name type="scientific">Deinococcus knuensis</name>
    <dbReference type="NCBI Taxonomy" id="1837380"/>
    <lineage>
        <taxon>Bacteria</taxon>
        <taxon>Thermotogati</taxon>
        <taxon>Deinococcota</taxon>
        <taxon>Deinococci</taxon>
        <taxon>Deinococcales</taxon>
        <taxon>Deinococcaceae</taxon>
        <taxon>Deinococcus</taxon>
    </lineage>
</organism>
<evidence type="ECO:0000259" key="1">
    <source>
        <dbReference type="PROSITE" id="PS51186"/>
    </source>
</evidence>
<dbReference type="InterPro" id="IPR000182">
    <property type="entry name" value="GNAT_dom"/>
</dbReference>
<keyword evidence="3" id="KW-1185">Reference proteome</keyword>
<sequence length="273" mass="29064">MLGAMTPAGPHPTPEPVRVRRVTDPADPALHAFGVIQERSYYAPEMLIPPEMFGMLITRRDPQREDRLLVAQTRGGEVLGGTLISHLPLPGPLGGAVFNSFMAVTRAARGLGVGRALHRATLDGARQAGLRGVFADSVHPSRQGEEDRAAEAATGVDPAARRAALHALGLRTVNVPYWQPVGGPDGGPLTDLDLLYHPLNPDETDPDEINPDDRSVPLALVTGVLRAYWTGWLGEERAQAEAQALAERAGHAARVGLLPGTDTPTYWSGSAGR</sequence>
<name>A0ABQ2SXR8_9DEIO</name>
<dbReference type="EMBL" id="BMQO01000036">
    <property type="protein sequence ID" value="GGS43073.1"/>
    <property type="molecule type" value="Genomic_DNA"/>
</dbReference>
<evidence type="ECO:0000313" key="2">
    <source>
        <dbReference type="EMBL" id="GGS43073.1"/>
    </source>
</evidence>
<feature type="domain" description="N-acetyltransferase" evidence="1">
    <location>
        <begin position="17"/>
        <end position="190"/>
    </location>
</feature>
<dbReference type="PROSITE" id="PS51186">
    <property type="entry name" value="GNAT"/>
    <property type="match status" value="1"/>
</dbReference>
<reference evidence="3" key="1">
    <citation type="journal article" date="2019" name="Int. J. Syst. Evol. Microbiol.">
        <title>The Global Catalogue of Microorganisms (GCM) 10K type strain sequencing project: providing services to taxonomists for standard genome sequencing and annotation.</title>
        <authorList>
            <consortium name="The Broad Institute Genomics Platform"/>
            <consortium name="The Broad Institute Genome Sequencing Center for Infectious Disease"/>
            <person name="Wu L."/>
            <person name="Ma J."/>
        </authorList>
    </citation>
    <scope>NUCLEOTIDE SEQUENCE [LARGE SCALE GENOMIC DNA]</scope>
    <source>
        <strain evidence="3">JCM 31406</strain>
    </source>
</reference>
<dbReference type="Gene3D" id="3.40.630.30">
    <property type="match status" value="1"/>
</dbReference>
<protein>
    <submittedName>
        <fullName evidence="2">N-acetyltransferase</fullName>
    </submittedName>
</protein>
<evidence type="ECO:0000313" key="3">
    <source>
        <dbReference type="Proteomes" id="UP000620633"/>
    </source>
</evidence>
<dbReference type="InterPro" id="IPR016181">
    <property type="entry name" value="Acyl_CoA_acyltransferase"/>
</dbReference>
<dbReference type="SUPFAM" id="SSF55729">
    <property type="entry name" value="Acyl-CoA N-acyltransferases (Nat)"/>
    <property type="match status" value="1"/>
</dbReference>
<proteinExistence type="predicted"/>
<accession>A0ABQ2SXR8</accession>
<dbReference type="Proteomes" id="UP000620633">
    <property type="component" value="Unassembled WGS sequence"/>
</dbReference>
<dbReference type="Pfam" id="PF00583">
    <property type="entry name" value="Acetyltransf_1"/>
    <property type="match status" value="1"/>
</dbReference>